<keyword evidence="1" id="KW-0482">Metalloprotease</keyword>
<evidence type="ECO:0000313" key="2">
    <source>
        <dbReference type="Proteomes" id="UP000501128"/>
    </source>
</evidence>
<dbReference type="GO" id="GO:0006508">
    <property type="term" value="P:proteolysis"/>
    <property type="evidence" value="ECO:0007669"/>
    <property type="project" value="UniProtKB-KW"/>
</dbReference>
<dbReference type="EMBL" id="CP051677">
    <property type="protein sequence ID" value="QJD81278.1"/>
    <property type="molecule type" value="Genomic_DNA"/>
</dbReference>
<keyword evidence="2" id="KW-1185">Reference proteome</keyword>
<sequence>MPAPAAAYCQQLHQTYSFAFQLARSRRSRLGDFRVWTDGRTQITVNADLNPWRFLITYVHEVAHAHVNKHNRRPTAPHGPAWQLAFQQLMQPLLTDAVFFHVVLEPLRQYLQKPAATTYGNATLTLALRQLDTASDRSAAAASMTLADMAEGTVFTLNKKKYVRGTLRRTRVVCKELASGKSYTVVAHAWVELA</sequence>
<gene>
    <name evidence="1" type="ORF">HH216_07465</name>
</gene>
<reference evidence="1 2" key="1">
    <citation type="submission" date="2020-04" db="EMBL/GenBank/DDBJ databases">
        <title>Genome sequencing of novel species.</title>
        <authorList>
            <person name="Heo J."/>
            <person name="Kim S.-J."/>
            <person name="Kim J.-S."/>
            <person name="Hong S.-B."/>
            <person name="Kwon S.-W."/>
        </authorList>
    </citation>
    <scope>NUCLEOTIDE SEQUENCE [LARGE SCALE GENOMIC DNA]</scope>
    <source>
        <strain evidence="1 2">CJU-R4</strain>
    </source>
</reference>
<evidence type="ECO:0000313" key="1">
    <source>
        <dbReference type="EMBL" id="QJD81278.1"/>
    </source>
</evidence>
<protein>
    <submittedName>
        <fullName evidence="1">SprT family zinc-dependent metalloprotease</fullName>
    </submittedName>
</protein>
<dbReference type="GO" id="GO:0008237">
    <property type="term" value="F:metallopeptidase activity"/>
    <property type="evidence" value="ECO:0007669"/>
    <property type="project" value="UniProtKB-KW"/>
</dbReference>
<name>A0A7L5DXA6_9BACT</name>
<dbReference type="AlphaFoldDB" id="A0A7L5DXA6"/>
<dbReference type="Proteomes" id="UP000501128">
    <property type="component" value="Chromosome"/>
</dbReference>
<dbReference type="KEGG" id="srho:HH216_07465"/>
<accession>A0A7L5DXA6</accession>
<keyword evidence="1" id="KW-0378">Hydrolase</keyword>
<organism evidence="1 2">
    <name type="scientific">Spirosoma rhododendri</name>
    <dbReference type="NCBI Taxonomy" id="2728024"/>
    <lineage>
        <taxon>Bacteria</taxon>
        <taxon>Pseudomonadati</taxon>
        <taxon>Bacteroidota</taxon>
        <taxon>Cytophagia</taxon>
        <taxon>Cytophagales</taxon>
        <taxon>Cytophagaceae</taxon>
        <taxon>Spirosoma</taxon>
    </lineage>
</organism>
<keyword evidence="1" id="KW-0645">Protease</keyword>
<proteinExistence type="predicted"/>